<proteinExistence type="predicted"/>
<accession>A0A318SHF1</accession>
<gene>
    <name evidence="1" type="ORF">DES52_11849</name>
</gene>
<evidence type="ECO:0000313" key="2">
    <source>
        <dbReference type="Proteomes" id="UP000248326"/>
    </source>
</evidence>
<dbReference type="AlphaFoldDB" id="A0A318SHF1"/>
<comment type="caution">
    <text evidence="1">The sequence shown here is derived from an EMBL/GenBank/DDBJ whole genome shotgun (WGS) entry which is preliminary data.</text>
</comment>
<protein>
    <submittedName>
        <fullName evidence="1">Uncharacterized protein</fullName>
    </submittedName>
</protein>
<dbReference type="Proteomes" id="UP000248326">
    <property type="component" value="Unassembled WGS sequence"/>
</dbReference>
<organism evidence="1 2">
    <name type="scientific">Deinococcus yavapaiensis KR-236</name>
    <dbReference type="NCBI Taxonomy" id="694435"/>
    <lineage>
        <taxon>Bacteria</taxon>
        <taxon>Thermotogati</taxon>
        <taxon>Deinococcota</taxon>
        <taxon>Deinococci</taxon>
        <taxon>Deinococcales</taxon>
        <taxon>Deinococcaceae</taxon>
        <taxon>Deinococcus</taxon>
    </lineage>
</organism>
<evidence type="ECO:0000313" key="1">
    <source>
        <dbReference type="EMBL" id="PYE50432.1"/>
    </source>
</evidence>
<keyword evidence="2" id="KW-1185">Reference proteome</keyword>
<sequence length="77" mass="8371">MLSAVELKHEVGAEIDIVAQSLSARPPIESEVRDEVLRILEIVRTEVEGTTSASYLRALGSVVRFVVDETAGGRYDA</sequence>
<name>A0A318SHF1_9DEIO</name>
<reference evidence="1 2" key="1">
    <citation type="submission" date="2018-06" db="EMBL/GenBank/DDBJ databases">
        <title>Genomic Encyclopedia of Type Strains, Phase IV (KMG-IV): sequencing the most valuable type-strain genomes for metagenomic binning, comparative biology and taxonomic classification.</title>
        <authorList>
            <person name="Goeker M."/>
        </authorList>
    </citation>
    <scope>NUCLEOTIDE SEQUENCE [LARGE SCALE GENOMIC DNA]</scope>
    <source>
        <strain evidence="1 2">DSM 18048</strain>
    </source>
</reference>
<dbReference type="EMBL" id="QJSX01000018">
    <property type="protein sequence ID" value="PYE50432.1"/>
    <property type="molecule type" value="Genomic_DNA"/>
</dbReference>